<dbReference type="Proteomes" id="UP001165082">
    <property type="component" value="Unassembled WGS sequence"/>
</dbReference>
<comment type="caution">
    <text evidence="2">The sequence shown here is derived from an EMBL/GenBank/DDBJ whole genome shotgun (WGS) entry which is preliminary data.</text>
</comment>
<accession>A0A9W7DXX4</accession>
<keyword evidence="1" id="KW-0472">Membrane</keyword>
<dbReference type="AlphaFoldDB" id="A0A9W7DXX4"/>
<protein>
    <submittedName>
        <fullName evidence="2">Uncharacterized protein</fullName>
    </submittedName>
</protein>
<gene>
    <name evidence="2" type="ORF">TrRE_jg7781</name>
</gene>
<organism evidence="2 3">
    <name type="scientific">Triparma retinervis</name>
    <dbReference type="NCBI Taxonomy" id="2557542"/>
    <lineage>
        <taxon>Eukaryota</taxon>
        <taxon>Sar</taxon>
        <taxon>Stramenopiles</taxon>
        <taxon>Ochrophyta</taxon>
        <taxon>Bolidophyceae</taxon>
        <taxon>Parmales</taxon>
        <taxon>Triparmaceae</taxon>
        <taxon>Triparma</taxon>
    </lineage>
</organism>
<evidence type="ECO:0000256" key="1">
    <source>
        <dbReference type="SAM" id="Phobius"/>
    </source>
</evidence>
<evidence type="ECO:0000313" key="2">
    <source>
        <dbReference type="EMBL" id="GMH58878.1"/>
    </source>
</evidence>
<dbReference type="EMBL" id="BRXZ01003633">
    <property type="protein sequence ID" value="GMH58878.1"/>
    <property type="molecule type" value="Genomic_DNA"/>
</dbReference>
<keyword evidence="3" id="KW-1185">Reference proteome</keyword>
<feature type="transmembrane region" description="Helical" evidence="1">
    <location>
        <begin position="47"/>
        <end position="68"/>
    </location>
</feature>
<reference evidence="2" key="1">
    <citation type="submission" date="2022-07" db="EMBL/GenBank/DDBJ databases">
        <title>Genome analysis of Parmales, a sister group of diatoms, reveals the evolutionary specialization of diatoms from phago-mixotrophs to photoautotrophs.</title>
        <authorList>
            <person name="Ban H."/>
            <person name="Sato S."/>
            <person name="Yoshikawa S."/>
            <person name="Kazumasa Y."/>
            <person name="Nakamura Y."/>
            <person name="Ichinomiya M."/>
            <person name="Saitoh K."/>
            <person name="Sato N."/>
            <person name="Blanc-Mathieu R."/>
            <person name="Endo H."/>
            <person name="Kuwata A."/>
            <person name="Ogata H."/>
        </authorList>
    </citation>
    <scope>NUCLEOTIDE SEQUENCE</scope>
</reference>
<keyword evidence="1" id="KW-1133">Transmembrane helix</keyword>
<proteinExistence type="predicted"/>
<keyword evidence="1" id="KW-0812">Transmembrane</keyword>
<evidence type="ECO:0000313" key="3">
    <source>
        <dbReference type="Proteomes" id="UP001165082"/>
    </source>
</evidence>
<name>A0A9W7DXX4_9STRA</name>
<sequence length="96" mass="10052">MKEGLVKGVLARRLSRKRSWGSGMEKLRGIGANAEEADMGGDIGVDIVGIVGFVGGVIAVVEAVVGVIKEVVKKVMKEVIDREDQWGGRSGGDGKS</sequence>